<accession>A0AAD5WJ49</accession>
<proteinExistence type="predicted"/>
<sequence length="116" mass="13389">MTNQPTGDLTNGINDDQRQFSDLWKGVRPEALVLSLKQSHKEFILPSGTFADRLPCFSCRVLDSARTIYKGDLKNWQRNVVAKEAPSQRWVSQWGWINGIAHHHHHHHSKSKELHN</sequence>
<keyword evidence="2" id="KW-1185">Reference proteome</keyword>
<dbReference type="EMBL" id="JAHQIW010007033">
    <property type="protein sequence ID" value="KAJ1371720.1"/>
    <property type="molecule type" value="Genomic_DNA"/>
</dbReference>
<comment type="caution">
    <text evidence="1">The sequence shown here is derived from an EMBL/GenBank/DDBJ whole genome shotgun (WGS) entry which is preliminary data.</text>
</comment>
<dbReference type="Proteomes" id="UP001196413">
    <property type="component" value="Unassembled WGS sequence"/>
</dbReference>
<name>A0AAD5WJ49_PARTN</name>
<gene>
    <name evidence="1" type="ORF">KIN20_033716</name>
</gene>
<evidence type="ECO:0000313" key="1">
    <source>
        <dbReference type="EMBL" id="KAJ1371720.1"/>
    </source>
</evidence>
<reference evidence="1" key="1">
    <citation type="submission" date="2021-06" db="EMBL/GenBank/DDBJ databases">
        <title>Parelaphostrongylus tenuis whole genome reference sequence.</title>
        <authorList>
            <person name="Garwood T.J."/>
            <person name="Larsen P.A."/>
            <person name="Fountain-Jones N.M."/>
            <person name="Garbe J.R."/>
            <person name="Macchietto M.G."/>
            <person name="Kania S.A."/>
            <person name="Gerhold R.W."/>
            <person name="Richards J.E."/>
            <person name="Wolf T.M."/>
        </authorList>
    </citation>
    <scope>NUCLEOTIDE SEQUENCE</scope>
    <source>
        <strain evidence="1">MNPRO001-30</strain>
        <tissue evidence="1">Meninges</tissue>
    </source>
</reference>
<evidence type="ECO:0000313" key="2">
    <source>
        <dbReference type="Proteomes" id="UP001196413"/>
    </source>
</evidence>
<protein>
    <submittedName>
        <fullName evidence="1">Uncharacterized protein</fullName>
    </submittedName>
</protein>
<dbReference type="AlphaFoldDB" id="A0AAD5WJ49"/>
<organism evidence="1 2">
    <name type="scientific">Parelaphostrongylus tenuis</name>
    <name type="common">Meningeal worm</name>
    <dbReference type="NCBI Taxonomy" id="148309"/>
    <lineage>
        <taxon>Eukaryota</taxon>
        <taxon>Metazoa</taxon>
        <taxon>Ecdysozoa</taxon>
        <taxon>Nematoda</taxon>
        <taxon>Chromadorea</taxon>
        <taxon>Rhabditida</taxon>
        <taxon>Rhabditina</taxon>
        <taxon>Rhabditomorpha</taxon>
        <taxon>Strongyloidea</taxon>
        <taxon>Metastrongylidae</taxon>
        <taxon>Parelaphostrongylus</taxon>
    </lineage>
</organism>